<evidence type="ECO:0000313" key="2">
    <source>
        <dbReference type="Proteomes" id="UP000644192"/>
    </source>
</evidence>
<dbReference type="Proteomes" id="UP000644192">
    <property type="component" value="Unassembled WGS sequence"/>
</dbReference>
<dbReference type="EMBL" id="WXZT01000031">
    <property type="protein sequence ID" value="MZZ16710.1"/>
    <property type="molecule type" value="Genomic_DNA"/>
</dbReference>
<evidence type="ECO:0000313" key="1">
    <source>
        <dbReference type="EMBL" id="MZZ16710.1"/>
    </source>
</evidence>
<dbReference type="AlphaFoldDB" id="A0A6B1YIV6"/>
<reference evidence="1" key="1">
    <citation type="submission" date="2020-01" db="EMBL/GenBank/DDBJ databases">
        <title>Bacteria Cultured from War Wounds Associated with the Conflict in Eastern Ukraine.</title>
        <authorList>
            <person name="Snesrud E."/>
            <person name="Galac M.R."/>
            <person name="Mc Gann P."/>
            <person name="Valentine K."/>
            <person name="Viacheslav K."/>
        </authorList>
    </citation>
    <scope>NUCLEOTIDE SEQUENCE</scope>
    <source>
        <strain evidence="1">VNMU148</strain>
    </source>
</reference>
<sequence length="79" mass="8844">MTLINSLQGVRLSPSERRSLELRQRAMAAVNQSVLQQQVVATLQALEQHKEQGGKPERVWTTVTNEKGTPFLGDVFGWP</sequence>
<proteinExistence type="predicted"/>
<dbReference type="RefSeq" id="WP_023107912.1">
    <property type="nucleotide sequence ID" value="NZ_BSAO01000096.1"/>
</dbReference>
<name>A0A6B1YIV6_PSEAI</name>
<comment type="caution">
    <text evidence="1">The sequence shown here is derived from an EMBL/GenBank/DDBJ whole genome shotgun (WGS) entry which is preliminary data.</text>
</comment>
<protein>
    <submittedName>
        <fullName evidence="1">Uncharacterized protein</fullName>
    </submittedName>
</protein>
<gene>
    <name evidence="1" type="ORF">GUL26_31060</name>
</gene>
<organism evidence="1 2">
    <name type="scientific">Pseudomonas aeruginosa</name>
    <dbReference type="NCBI Taxonomy" id="287"/>
    <lineage>
        <taxon>Bacteria</taxon>
        <taxon>Pseudomonadati</taxon>
        <taxon>Pseudomonadota</taxon>
        <taxon>Gammaproteobacteria</taxon>
        <taxon>Pseudomonadales</taxon>
        <taxon>Pseudomonadaceae</taxon>
        <taxon>Pseudomonas</taxon>
    </lineage>
</organism>
<accession>A0A6B1YIV6</accession>